<dbReference type="InterPro" id="IPR046335">
    <property type="entry name" value="LacI/GalR-like_sensor"/>
</dbReference>
<dbReference type="CDD" id="cd01392">
    <property type="entry name" value="HTH_LacI"/>
    <property type="match status" value="1"/>
</dbReference>
<organism evidence="5 6">
    <name type="scientific">Bifidobacterium olomucense</name>
    <dbReference type="NCBI Taxonomy" id="2675324"/>
    <lineage>
        <taxon>Bacteria</taxon>
        <taxon>Bacillati</taxon>
        <taxon>Actinomycetota</taxon>
        <taxon>Actinomycetes</taxon>
        <taxon>Bifidobacteriales</taxon>
        <taxon>Bifidobacteriaceae</taxon>
        <taxon>Bifidobacterium</taxon>
    </lineage>
</organism>
<dbReference type="PANTHER" id="PTHR30146:SF153">
    <property type="entry name" value="LACTOSE OPERON REPRESSOR"/>
    <property type="match status" value="1"/>
</dbReference>
<dbReference type="Proteomes" id="UP000543419">
    <property type="component" value="Unassembled WGS sequence"/>
</dbReference>
<dbReference type="CDD" id="cd06267">
    <property type="entry name" value="PBP1_LacI_sugar_binding-like"/>
    <property type="match status" value="1"/>
</dbReference>
<dbReference type="Gene3D" id="3.40.50.2300">
    <property type="match status" value="2"/>
</dbReference>
<dbReference type="Gene3D" id="1.10.260.40">
    <property type="entry name" value="lambda repressor-like DNA-binding domains"/>
    <property type="match status" value="1"/>
</dbReference>
<protein>
    <submittedName>
        <fullName evidence="5">Regulatory protein, LacI</fullName>
    </submittedName>
</protein>
<evidence type="ECO:0000256" key="3">
    <source>
        <dbReference type="ARBA" id="ARBA00023163"/>
    </source>
</evidence>
<proteinExistence type="predicted"/>
<dbReference type="GO" id="GO:0000976">
    <property type="term" value="F:transcription cis-regulatory region binding"/>
    <property type="evidence" value="ECO:0007669"/>
    <property type="project" value="TreeGrafter"/>
</dbReference>
<evidence type="ECO:0000256" key="1">
    <source>
        <dbReference type="ARBA" id="ARBA00023015"/>
    </source>
</evidence>
<dbReference type="PROSITE" id="PS00356">
    <property type="entry name" value="HTH_LACI_1"/>
    <property type="match status" value="1"/>
</dbReference>
<reference evidence="5 6" key="1">
    <citation type="submission" date="2020-02" db="EMBL/GenBank/DDBJ databases">
        <title>Characterization of phylogenetic diversity of novel bifidobacterial species isolated in Czech ZOOs.</title>
        <authorList>
            <person name="Lugli G.A."/>
            <person name="Vera N.B."/>
            <person name="Ventura M."/>
        </authorList>
    </citation>
    <scope>NUCLEOTIDE SEQUENCE [LARGE SCALE GENOMIC DNA]</scope>
    <source>
        <strain evidence="5 6">DSM 109959</strain>
    </source>
</reference>
<evidence type="ECO:0000313" key="5">
    <source>
        <dbReference type="EMBL" id="NMM97258.1"/>
    </source>
</evidence>
<keyword evidence="3" id="KW-0804">Transcription</keyword>
<name>A0A7Y0EWE0_9BIFI</name>
<dbReference type="PANTHER" id="PTHR30146">
    <property type="entry name" value="LACI-RELATED TRANSCRIPTIONAL REPRESSOR"/>
    <property type="match status" value="1"/>
</dbReference>
<evidence type="ECO:0000259" key="4">
    <source>
        <dbReference type="PROSITE" id="PS50932"/>
    </source>
</evidence>
<evidence type="ECO:0000256" key="2">
    <source>
        <dbReference type="ARBA" id="ARBA00023125"/>
    </source>
</evidence>
<sequence>MAVRVDRNRVTLREVAQVSGVSLKTASNVINGSGRMSEETRARVEAVIQRLGYKVNAAARNMSRGRTGFLTLAVPTLTPPYLAELANRVIDTARQHGYSVYVSTYGHGSAASVRDLLQNFNSTVSDGMILSMSETENISPKDLKVDFPLVVVGARTTWGIADHVTPDDRQAGALAASYLYERGARRLAVIGMRGVFDESELLQAEEGNCQLRMRGFIEESRRRGIDVDARLVGDTGHDWTIGRGAYVTKQLLDNQVPFDGMIALNDQLAIGAMSVLCANGITIPRDVQIIGFDNLEEDAYLQIPLTSMDSRLNWVTSTAVKRIISRIGGSADSPKLMTTQSNIIARASTR</sequence>
<dbReference type="InterPro" id="IPR010982">
    <property type="entry name" value="Lambda_DNA-bd_dom_sf"/>
</dbReference>
<keyword evidence="6" id="KW-1185">Reference proteome</keyword>
<dbReference type="Pfam" id="PF00356">
    <property type="entry name" value="LacI"/>
    <property type="match status" value="1"/>
</dbReference>
<keyword evidence="1" id="KW-0805">Transcription regulation</keyword>
<gene>
    <name evidence="5" type="ORF">G1C97_0207</name>
</gene>
<dbReference type="InterPro" id="IPR000843">
    <property type="entry name" value="HTH_LacI"/>
</dbReference>
<evidence type="ECO:0000313" key="6">
    <source>
        <dbReference type="Proteomes" id="UP000543419"/>
    </source>
</evidence>
<keyword evidence="2" id="KW-0238">DNA-binding</keyword>
<dbReference type="EMBL" id="JAAIIG010000001">
    <property type="protein sequence ID" value="NMM97258.1"/>
    <property type="molecule type" value="Genomic_DNA"/>
</dbReference>
<dbReference type="SUPFAM" id="SSF53822">
    <property type="entry name" value="Periplasmic binding protein-like I"/>
    <property type="match status" value="1"/>
</dbReference>
<dbReference type="InterPro" id="IPR028082">
    <property type="entry name" value="Peripla_BP_I"/>
</dbReference>
<dbReference type="GO" id="GO:0003700">
    <property type="term" value="F:DNA-binding transcription factor activity"/>
    <property type="evidence" value="ECO:0007669"/>
    <property type="project" value="TreeGrafter"/>
</dbReference>
<dbReference type="SUPFAM" id="SSF47413">
    <property type="entry name" value="lambda repressor-like DNA-binding domains"/>
    <property type="match status" value="1"/>
</dbReference>
<dbReference type="RefSeq" id="WP_169240125.1">
    <property type="nucleotide sequence ID" value="NZ_JAAIIG010000001.1"/>
</dbReference>
<comment type="caution">
    <text evidence="5">The sequence shown here is derived from an EMBL/GenBank/DDBJ whole genome shotgun (WGS) entry which is preliminary data.</text>
</comment>
<accession>A0A7Y0EWE0</accession>
<dbReference type="SMART" id="SM00354">
    <property type="entry name" value="HTH_LACI"/>
    <property type="match status" value="1"/>
</dbReference>
<dbReference type="PROSITE" id="PS50932">
    <property type="entry name" value="HTH_LACI_2"/>
    <property type="match status" value="1"/>
</dbReference>
<dbReference type="AlphaFoldDB" id="A0A7Y0EWE0"/>
<feature type="domain" description="HTH lacI-type" evidence="4">
    <location>
        <begin position="10"/>
        <end position="64"/>
    </location>
</feature>
<dbReference type="Pfam" id="PF13377">
    <property type="entry name" value="Peripla_BP_3"/>
    <property type="match status" value="1"/>
</dbReference>